<sequence length="1505" mass="168195">MPSGTPSSSRRSRPTLRQATFVLPRTGQRLKGLVNLRNPIPVADDGDDERRGLLTNEIQYEGYFEALARHGREKWDQTNQLVRSDQGIGVLKYSLAYLVGSLATFIPAIAAILGHQDGKHMVATVTVYFHPARSQGGMFKALICAFLAFCYSAFLTITSMFVEMFFQDTLELPALGHAVVLLVFCGGGLGFVGWTKQRLGDPLVNVACSLTALSTITVLTKEGAVQDGDLSLVKIFQVLKMVFMGVLAVMAISFLVFPISARKQLRKNLITVTDTLATMMALITESFLSGSEEELLSAEFVDAEARHRTAYGQLDRLVREAKLEHYVAGTEREYRLEKNLVRWVQDITHNMGGLRNAAALQFSLIRESIARESASSEDHEEAPNPMDYFTPLERSWSFPEGSYLEPIVEQPEEEISQRGSIRSHRNGSAEASPVPALLPTDVFNIFISHLGPSMRSLAFTLKEIFKEIPFGPAPNYRVSVNGRLRISLDRALDLYKQSRERTLASLYQQQEYMNIKTREAEADLEEVAASCGHFSFSLLEFGEQLQEMLAILDELQLEVEERPNGRSWSWLKFWRWSQNAEPAKTDTETVSRASSASTVKHNSQRHARHASDGLIADDRLPVNIKTPRTPLSKGTAKQRLGYRLWKCLGVFRRDDTKYAIKVGAGAALYALPAFLPSTRPFYAHWRGEWGLLSYMLVCSMTIGASNTTGYARFLGTCLGAVAAILAWNVTAGNVYGLAFLGWLMAMWTGYITIVRGNGPMGRFIMLTYNLSVLYAYSLTQKEAALDEDEGGVNPIMSEIVLHRVVAVLSGCIWGIIITRVIWPISARRRLKDSLSLLWLHLSLIWKRDPLSLLAKDEKTVVYMTPREKLEIERFLSRLEALQVAARSEFGLKSAFPDASYTNIIRRTRNMVNSFHTMNIELMKNDLATEGEISLLHYTAVERQQLSARVSHLLSVIASSMKLEYPLSDVLPSIEHARDRLLARIHRYRLDREASPHTTDEDLALLYAYILVTGQLSNEITEIIAEIGQLFGRTMYPFLAGNRKSEPPFQPQSHRQLPHFIDPHLQHIRFSYETITSYIISGLSPCILDEGIDPAALSRSDSISNPKGAAPNGSTTAKTSRALISVPRLELEHAYTDLKAAIGDKWAEYKEATALFLLGHYNQNEYASRVDYFLCADPKNEHLHNNFVCALIGNLTRDLPDHGVANWVSANDKPSTVSKPVSGDAAEQRLKTEVMKLPPRDRRRIKGIPERDPNEPVPTELELSHLAKQIKLPSQVPASAGGLNKTNWELEIRKRYAQPLAAETGEFPDAESIYARMVPICYEESLTSGAGFPCAEFMAIATETFVKEVLSAVFSRTRSNGPSGTINNMMMRKYRHQLEVEELAYTRGEIVKDSATGLLPVEAKEASIRRPLGVRDLRLTLELGGGVLGHMPLIVDQIMGGYFEDELETERPDRLENGEPHQVKADEDAMDLDEDEDESLLDWEGATVDDRGQLSSLLDECLSMAA</sequence>
<feature type="transmembrane region" description="Helical" evidence="6">
    <location>
        <begin position="174"/>
        <end position="195"/>
    </location>
</feature>
<dbReference type="OrthoDB" id="68611at2759"/>
<reference evidence="8" key="2">
    <citation type="journal article" date="2023" name="IMA Fungus">
        <title>Comparative genomic study of the Penicillium genus elucidates a diverse pangenome and 15 lateral gene transfer events.</title>
        <authorList>
            <person name="Petersen C."/>
            <person name="Sorensen T."/>
            <person name="Nielsen M.R."/>
            <person name="Sondergaard T.E."/>
            <person name="Sorensen J.L."/>
            <person name="Fitzpatrick D.A."/>
            <person name="Frisvad J.C."/>
            <person name="Nielsen K.L."/>
        </authorList>
    </citation>
    <scope>NUCLEOTIDE SEQUENCE</scope>
    <source>
        <strain evidence="8">IBT 22155</strain>
    </source>
</reference>
<dbReference type="InterPro" id="IPR052430">
    <property type="entry name" value="IVT-Associated"/>
</dbReference>
<dbReference type="Proteomes" id="UP001149079">
    <property type="component" value="Unassembled WGS sequence"/>
</dbReference>
<feature type="transmembrane region" description="Helical" evidence="6">
    <location>
        <begin position="799"/>
        <end position="822"/>
    </location>
</feature>
<feature type="compositionally biased region" description="Acidic residues" evidence="5">
    <location>
        <begin position="1467"/>
        <end position="1476"/>
    </location>
</feature>
<name>A0A9W9L621_9EURO</name>
<dbReference type="PANTHER" id="PTHR47804:SF1">
    <property type="entry name" value="DUF2421 DOMAIN-CONTAINING PROTEIN"/>
    <property type="match status" value="1"/>
</dbReference>
<evidence type="ECO:0000313" key="8">
    <source>
        <dbReference type="EMBL" id="KAJ5138914.1"/>
    </source>
</evidence>
<dbReference type="GO" id="GO:0016020">
    <property type="term" value="C:membrane"/>
    <property type="evidence" value="ECO:0007669"/>
    <property type="project" value="UniProtKB-SubCell"/>
</dbReference>
<protein>
    <submittedName>
        <fullName evidence="8">Brefeldin A-sensitivity protein 4</fullName>
    </submittedName>
</protein>
<dbReference type="RefSeq" id="XP_056523563.1">
    <property type="nucleotide sequence ID" value="XM_056664506.1"/>
</dbReference>
<dbReference type="GO" id="GO:0070461">
    <property type="term" value="C:SAGA-type complex"/>
    <property type="evidence" value="ECO:0007669"/>
    <property type="project" value="InterPro"/>
</dbReference>
<keyword evidence="9" id="KW-1185">Reference proteome</keyword>
<feature type="region of interest" description="Disordered" evidence="5">
    <location>
        <begin position="1450"/>
        <end position="1476"/>
    </location>
</feature>
<feature type="transmembrane region" description="Helical" evidence="6">
    <location>
        <begin position="735"/>
        <end position="753"/>
    </location>
</feature>
<dbReference type="EMBL" id="JAPQKL010000003">
    <property type="protein sequence ID" value="KAJ5138914.1"/>
    <property type="molecule type" value="Genomic_DNA"/>
</dbReference>
<evidence type="ECO:0000256" key="1">
    <source>
        <dbReference type="ARBA" id="ARBA00004141"/>
    </source>
</evidence>
<evidence type="ECO:0000256" key="5">
    <source>
        <dbReference type="SAM" id="MobiDB-lite"/>
    </source>
</evidence>
<reference evidence="8" key="1">
    <citation type="submission" date="2022-11" db="EMBL/GenBank/DDBJ databases">
        <authorList>
            <person name="Petersen C."/>
        </authorList>
    </citation>
    <scope>NUCLEOTIDE SEQUENCE</scope>
    <source>
        <strain evidence="8">IBT 22155</strain>
    </source>
</reference>
<evidence type="ECO:0000256" key="3">
    <source>
        <dbReference type="ARBA" id="ARBA00022989"/>
    </source>
</evidence>
<keyword evidence="3 6" id="KW-1133">Transmembrane helix</keyword>
<feature type="transmembrane region" description="Helical" evidence="6">
    <location>
        <begin position="202"/>
        <end position="220"/>
    </location>
</feature>
<dbReference type="InterPro" id="IPR024738">
    <property type="entry name" value="Hfi1/Tada1"/>
</dbReference>
<comment type="subcellular location">
    <subcellularLocation>
        <location evidence="1">Membrane</location>
        <topology evidence="1">Multi-pass membrane protein</topology>
    </subcellularLocation>
</comment>
<organism evidence="8 9">
    <name type="scientific">Penicillium bovifimosum</name>
    <dbReference type="NCBI Taxonomy" id="126998"/>
    <lineage>
        <taxon>Eukaryota</taxon>
        <taxon>Fungi</taxon>
        <taxon>Dikarya</taxon>
        <taxon>Ascomycota</taxon>
        <taxon>Pezizomycotina</taxon>
        <taxon>Eurotiomycetes</taxon>
        <taxon>Eurotiomycetidae</taxon>
        <taxon>Eurotiales</taxon>
        <taxon>Aspergillaceae</taxon>
        <taxon>Penicillium</taxon>
    </lineage>
</organism>
<keyword evidence="2 6" id="KW-0812">Transmembrane</keyword>
<feature type="transmembrane region" description="Helical" evidence="6">
    <location>
        <begin position="760"/>
        <end position="779"/>
    </location>
</feature>
<evidence type="ECO:0000256" key="2">
    <source>
        <dbReference type="ARBA" id="ARBA00022692"/>
    </source>
</evidence>
<evidence type="ECO:0000313" key="9">
    <source>
        <dbReference type="Proteomes" id="UP001149079"/>
    </source>
</evidence>
<comment type="caution">
    <text evidence="8">The sequence shown here is derived from an EMBL/GenBank/DDBJ whole genome shotgun (WGS) entry which is preliminary data.</text>
</comment>
<dbReference type="Pfam" id="PF12767">
    <property type="entry name" value="SAGA-Tad1"/>
    <property type="match status" value="1"/>
</dbReference>
<feature type="compositionally biased region" description="Basic and acidic residues" evidence="5">
    <location>
        <begin position="1450"/>
        <end position="1466"/>
    </location>
</feature>
<evidence type="ECO:0000256" key="4">
    <source>
        <dbReference type="ARBA" id="ARBA00023136"/>
    </source>
</evidence>
<dbReference type="Pfam" id="PF13515">
    <property type="entry name" value="FUSC_2"/>
    <property type="match status" value="1"/>
</dbReference>
<gene>
    <name evidence="8" type="ORF">N7515_003762</name>
</gene>
<feature type="transmembrane region" description="Helical" evidence="6">
    <location>
        <begin position="95"/>
        <end position="113"/>
    </location>
</feature>
<feature type="transmembrane region" description="Helical" evidence="6">
    <location>
        <begin position="658"/>
        <end position="675"/>
    </location>
</feature>
<feature type="domain" description="Integral membrane bound transporter" evidence="7">
    <location>
        <begin position="681"/>
        <end position="817"/>
    </location>
</feature>
<feature type="transmembrane region" description="Helical" evidence="6">
    <location>
        <begin position="235"/>
        <end position="257"/>
    </location>
</feature>
<evidence type="ECO:0000259" key="7">
    <source>
        <dbReference type="Pfam" id="PF13515"/>
    </source>
</evidence>
<evidence type="ECO:0000256" key="6">
    <source>
        <dbReference type="SAM" id="Phobius"/>
    </source>
</evidence>
<dbReference type="GeneID" id="81403676"/>
<dbReference type="InterPro" id="IPR049453">
    <property type="entry name" value="Memb_transporter_dom"/>
</dbReference>
<proteinExistence type="predicted"/>
<accession>A0A9W9L621</accession>
<feature type="transmembrane region" description="Helical" evidence="6">
    <location>
        <begin position="141"/>
        <end position="162"/>
    </location>
</feature>
<feature type="transmembrane region" description="Helical" evidence="6">
    <location>
        <begin position="687"/>
        <end position="704"/>
    </location>
</feature>
<dbReference type="PANTHER" id="PTHR47804">
    <property type="entry name" value="60S RIBOSOMAL PROTEIN L19"/>
    <property type="match status" value="1"/>
</dbReference>
<keyword evidence="4 6" id="KW-0472">Membrane</keyword>